<protein>
    <submittedName>
        <fullName evidence="2">Uncharacterized protein</fullName>
    </submittedName>
</protein>
<evidence type="ECO:0000313" key="3">
    <source>
        <dbReference type="Proteomes" id="UP000199627"/>
    </source>
</evidence>
<keyword evidence="1" id="KW-0732">Signal</keyword>
<dbReference type="STRING" id="311333.SAMN05421664_2364"/>
<accession>A0A1H1D9G1</accession>
<proteinExistence type="predicted"/>
<sequence length="219" mass="22345">MKKILLTATILVGFATVAQAQQGRVGINTTTPAATLDVVANTADATRPDALLVPRLTRAQLAAKDAAYTATQNGALTFVNTLDGTAAGKTVNVTATGFYYYDAPNTVWVAVGGGGASTPQRYEGIRGTATVVTATSHTVGANDYFIETTAPAAVTVSLPAAGGANTGRVVVVSNMNTANSTVTVIDASGTAIAGTATVLQFRGKHFISDGTRWVSISYN</sequence>
<keyword evidence="3" id="KW-1185">Reference proteome</keyword>
<gene>
    <name evidence="2" type="ORF">SAMN05421664_2364</name>
</gene>
<dbReference type="EMBL" id="FNKL01000003">
    <property type="protein sequence ID" value="SDQ73092.1"/>
    <property type="molecule type" value="Genomic_DNA"/>
</dbReference>
<name>A0A1H1D9G1_9FLAO</name>
<reference evidence="3" key="1">
    <citation type="submission" date="2016-10" db="EMBL/GenBank/DDBJ databases">
        <authorList>
            <person name="Varghese N."/>
            <person name="Submissions S."/>
        </authorList>
    </citation>
    <scope>NUCLEOTIDE SEQUENCE [LARGE SCALE GENOMIC DNA]</scope>
    <source>
        <strain evidence="3">DSM 17072</strain>
    </source>
</reference>
<organism evidence="2 3">
    <name type="scientific">Chryseobacterium soldanellicola</name>
    <dbReference type="NCBI Taxonomy" id="311333"/>
    <lineage>
        <taxon>Bacteria</taxon>
        <taxon>Pseudomonadati</taxon>
        <taxon>Bacteroidota</taxon>
        <taxon>Flavobacteriia</taxon>
        <taxon>Flavobacteriales</taxon>
        <taxon>Weeksellaceae</taxon>
        <taxon>Chryseobacterium group</taxon>
        <taxon>Chryseobacterium</taxon>
    </lineage>
</organism>
<evidence type="ECO:0000256" key="1">
    <source>
        <dbReference type="SAM" id="SignalP"/>
    </source>
</evidence>
<feature type="chain" id="PRO_5011650263" evidence="1">
    <location>
        <begin position="21"/>
        <end position="219"/>
    </location>
</feature>
<feature type="signal peptide" evidence="1">
    <location>
        <begin position="1"/>
        <end position="20"/>
    </location>
</feature>
<dbReference type="Proteomes" id="UP000199627">
    <property type="component" value="Unassembled WGS sequence"/>
</dbReference>
<dbReference type="AlphaFoldDB" id="A0A1H1D9G1"/>
<evidence type="ECO:0000313" key="2">
    <source>
        <dbReference type="EMBL" id="SDQ73092.1"/>
    </source>
</evidence>